<keyword evidence="1" id="KW-1133">Transmembrane helix</keyword>
<keyword evidence="1" id="KW-0812">Transmembrane</keyword>
<evidence type="ECO:0000313" key="2">
    <source>
        <dbReference type="EMBL" id="CAD9562553.1"/>
    </source>
</evidence>
<dbReference type="AlphaFoldDB" id="A0A7S2K1W3"/>
<proteinExistence type="predicted"/>
<gene>
    <name evidence="2" type="ORF">LDAN0321_LOCUS3581</name>
</gene>
<name>A0A7S2K1W3_9STRA</name>
<dbReference type="EMBL" id="HBGY01005831">
    <property type="protein sequence ID" value="CAD9562553.1"/>
    <property type="molecule type" value="Transcribed_RNA"/>
</dbReference>
<reference evidence="2" key="1">
    <citation type="submission" date="2021-01" db="EMBL/GenBank/DDBJ databases">
        <authorList>
            <person name="Corre E."/>
            <person name="Pelletier E."/>
            <person name="Niang G."/>
            <person name="Scheremetjew M."/>
            <person name="Finn R."/>
            <person name="Kale V."/>
            <person name="Holt S."/>
            <person name="Cochrane G."/>
            <person name="Meng A."/>
            <person name="Brown T."/>
            <person name="Cohen L."/>
        </authorList>
    </citation>
    <scope>NUCLEOTIDE SEQUENCE</scope>
    <source>
        <strain evidence="2">B650</strain>
    </source>
</reference>
<accession>A0A7S2K1W3</accession>
<protein>
    <submittedName>
        <fullName evidence="2">Uncharacterized protein</fullName>
    </submittedName>
</protein>
<keyword evidence="1" id="KW-0472">Membrane</keyword>
<organism evidence="2">
    <name type="scientific">Leptocylindrus danicus</name>
    <dbReference type="NCBI Taxonomy" id="163516"/>
    <lineage>
        <taxon>Eukaryota</taxon>
        <taxon>Sar</taxon>
        <taxon>Stramenopiles</taxon>
        <taxon>Ochrophyta</taxon>
        <taxon>Bacillariophyta</taxon>
        <taxon>Coscinodiscophyceae</taxon>
        <taxon>Chaetocerotophycidae</taxon>
        <taxon>Leptocylindrales</taxon>
        <taxon>Leptocylindraceae</taxon>
        <taxon>Leptocylindrus</taxon>
    </lineage>
</organism>
<sequence>MKISLHYYAIICFGSITMGISAAFVVPQQNQHVFGISVNCPAKAKNMGVTNSNSNSNSRLSSSTKLNEQKLLRYDEKYGSLEKAGVCMDLEPVKNKQQAKPIAALNMKQTDNNAMKPKGLRYDAKYGDLEKAAVLMEPASASASAEPVGGVPAEVQAASSSAYASEKQAGGGMVVAPLKKKMKAPAQQKKVMDPYESCLKYDKKYGGLEKAGVLMDF</sequence>
<feature type="transmembrane region" description="Helical" evidence="1">
    <location>
        <begin position="7"/>
        <end position="26"/>
    </location>
</feature>
<evidence type="ECO:0000256" key="1">
    <source>
        <dbReference type="SAM" id="Phobius"/>
    </source>
</evidence>